<feature type="domain" description="Strictosidine synthase conserved region" evidence="7">
    <location>
        <begin position="480"/>
        <end position="566"/>
    </location>
</feature>
<protein>
    <submittedName>
        <fullName evidence="8">Ribose transport system permease protein</fullName>
    </submittedName>
</protein>
<accession>A0A1P8V0U9</accession>
<proteinExistence type="predicted"/>
<name>A0A1P8V0U9_9RHOB</name>
<dbReference type="KEGG" id="paby:Ga0080574_TMP4966"/>
<dbReference type="SUPFAM" id="SSF63829">
    <property type="entry name" value="Calcium-dependent phosphotriesterase"/>
    <property type="match status" value="1"/>
</dbReference>
<geneLocation type="plasmid" evidence="9">
    <name>ppaby4</name>
</geneLocation>
<sequence>MSAADTLVQLRYRFLPDHVVGEVLSKRWTDNAIPFIALLLTLAVFGSVNPGMFTAFGMYDLAGQIAEFGLLAIALTLVMISGGIDLSIGSVFALCAMTVLTALNVYNLPLPVAVLITLGVGAVCGAINGVLIGYLRLRAFLTTLVTLVMFRSIYEMVLPKFATQIVLGMPDSVVWDELGFGSFLGLPYAFFLSALIALIWHVVLSRSRPGWHIAAVGGARRSAHNAGINVRLVVCLTYVFCGMMVAVAATLFAARLTSVGTDTGLGMEISVLTAVILGGTTLGGGRGSVAKALIGSVIVLILTNGLLQLGVIGTVSALILGVVLLLAVWLDVRWVKNRQKLIDSSYVSPAYIKLTESVNAAENPVYAVNDKLRDVQTIGLGEVEGPEDVAVDRAGNIYSGSRHGEIHRWLAPDFKQHEIFAHIGGGTFGMNFDKDDNLVVCVGGMGLYMVTPEREVVKLTDETSRSLTSVIDDSRIRLADDLDIAPDGRVFFSEASIRYTVHDWPVDMIESRGNGRIICYDPRDKSTKTVLKNRIFPNGIVCLPDGESLLFNETWACRVCRYWYDGKKKGQVEIVLDGLPGYPDNINRASDGNYWVCLVGMRGPALDMMMTRPGLRRRMTRRIAPANWIYPNINTGCIIKISATGEVLESLWDKGGVNHPMVTSCKEHEGHLVIGGVSNNRVGRWKIPGADPTWSSPVDYWGAKQ</sequence>
<dbReference type="Pfam" id="PF02653">
    <property type="entry name" value="BPD_transp_2"/>
    <property type="match status" value="1"/>
</dbReference>
<dbReference type="Pfam" id="PF20067">
    <property type="entry name" value="SSL_N"/>
    <property type="match status" value="1"/>
</dbReference>
<dbReference type="GO" id="GO:0005886">
    <property type="term" value="C:plasma membrane"/>
    <property type="evidence" value="ECO:0007669"/>
    <property type="project" value="UniProtKB-SubCell"/>
</dbReference>
<keyword evidence="2" id="KW-1003">Cell membrane</keyword>
<feature type="transmembrane region" description="Helical" evidence="6">
    <location>
        <begin position="32"/>
        <end position="56"/>
    </location>
</feature>
<organism evidence="8 9">
    <name type="scientific">Salipiger abyssi</name>
    <dbReference type="NCBI Taxonomy" id="1250539"/>
    <lineage>
        <taxon>Bacteria</taxon>
        <taxon>Pseudomonadati</taxon>
        <taxon>Pseudomonadota</taxon>
        <taxon>Alphaproteobacteria</taxon>
        <taxon>Rhodobacterales</taxon>
        <taxon>Roseobacteraceae</taxon>
        <taxon>Salipiger</taxon>
    </lineage>
</organism>
<dbReference type="Pfam" id="PF03088">
    <property type="entry name" value="Str_synth"/>
    <property type="match status" value="1"/>
</dbReference>
<dbReference type="RefSeq" id="WP_076706192.1">
    <property type="nucleotide sequence ID" value="NZ_CP015095.1"/>
</dbReference>
<dbReference type="Proteomes" id="UP000187059">
    <property type="component" value="Plasmid pPABY4"/>
</dbReference>
<keyword evidence="4 6" id="KW-1133">Transmembrane helix</keyword>
<dbReference type="OrthoDB" id="9775406at2"/>
<feature type="transmembrane region" description="Helical" evidence="6">
    <location>
        <begin position="68"/>
        <end position="100"/>
    </location>
</feature>
<evidence type="ECO:0000259" key="7">
    <source>
        <dbReference type="Pfam" id="PF03088"/>
    </source>
</evidence>
<evidence type="ECO:0000256" key="4">
    <source>
        <dbReference type="ARBA" id="ARBA00022989"/>
    </source>
</evidence>
<feature type="transmembrane region" description="Helical" evidence="6">
    <location>
        <begin position="289"/>
        <end position="307"/>
    </location>
</feature>
<evidence type="ECO:0000313" key="8">
    <source>
        <dbReference type="EMBL" id="APZ55248.1"/>
    </source>
</evidence>
<gene>
    <name evidence="8" type="ORF">Ga0080574_TMP4966</name>
</gene>
<dbReference type="PANTHER" id="PTHR32196:SF19">
    <property type="entry name" value="GALACTOFURANOSE TRANSPORTER PERMEASE PROTEIN YTFT"/>
    <property type="match status" value="1"/>
</dbReference>
<dbReference type="Gene3D" id="2.120.10.30">
    <property type="entry name" value="TolB, C-terminal domain"/>
    <property type="match status" value="1"/>
</dbReference>
<feature type="transmembrane region" description="Helical" evidence="6">
    <location>
        <begin position="230"/>
        <end position="253"/>
    </location>
</feature>
<keyword evidence="9" id="KW-1185">Reference proteome</keyword>
<evidence type="ECO:0000256" key="3">
    <source>
        <dbReference type="ARBA" id="ARBA00022692"/>
    </source>
</evidence>
<evidence type="ECO:0000256" key="6">
    <source>
        <dbReference type="SAM" id="Phobius"/>
    </source>
</evidence>
<feature type="transmembrane region" description="Helical" evidence="6">
    <location>
        <begin position="178"/>
        <end position="203"/>
    </location>
</feature>
<dbReference type="PANTHER" id="PTHR32196">
    <property type="entry name" value="ABC TRANSPORTER PERMEASE PROTEIN YPHD-RELATED-RELATED"/>
    <property type="match status" value="1"/>
</dbReference>
<dbReference type="InterPro" id="IPR018119">
    <property type="entry name" value="Strictosidine_synth_cons-reg"/>
</dbReference>
<evidence type="ECO:0000256" key="1">
    <source>
        <dbReference type="ARBA" id="ARBA00004651"/>
    </source>
</evidence>
<dbReference type="CDD" id="cd06579">
    <property type="entry name" value="TM_PBP1_transp_AraH_like"/>
    <property type="match status" value="1"/>
</dbReference>
<dbReference type="InterPro" id="IPR011042">
    <property type="entry name" value="6-blade_b-propeller_TolB-like"/>
</dbReference>
<reference evidence="8 9" key="1">
    <citation type="submission" date="2016-04" db="EMBL/GenBank/DDBJ databases">
        <title>Deep-sea bacteria in the southern Pacific.</title>
        <authorList>
            <person name="Tang K."/>
        </authorList>
    </citation>
    <scope>NUCLEOTIDE SEQUENCE [LARGE SCALE GENOMIC DNA]</scope>
    <source>
        <strain evidence="8 9">JLT2014</strain>
        <plasmid evidence="9">ppaby4</plasmid>
    </source>
</reference>
<feature type="transmembrane region" description="Helical" evidence="6">
    <location>
        <begin position="265"/>
        <end position="282"/>
    </location>
</feature>
<comment type="subcellular location">
    <subcellularLocation>
        <location evidence="1">Cell membrane</location>
        <topology evidence="1">Multi-pass membrane protein</topology>
    </subcellularLocation>
</comment>
<keyword evidence="5 6" id="KW-0472">Membrane</keyword>
<dbReference type="GO" id="GO:0022857">
    <property type="term" value="F:transmembrane transporter activity"/>
    <property type="evidence" value="ECO:0007669"/>
    <property type="project" value="InterPro"/>
</dbReference>
<keyword evidence="8" id="KW-0614">Plasmid</keyword>
<feature type="transmembrane region" description="Helical" evidence="6">
    <location>
        <begin position="112"/>
        <end position="132"/>
    </location>
</feature>
<evidence type="ECO:0000256" key="5">
    <source>
        <dbReference type="ARBA" id="ARBA00023136"/>
    </source>
</evidence>
<dbReference type="InterPro" id="IPR001851">
    <property type="entry name" value="ABC_transp_permease"/>
</dbReference>
<dbReference type="EMBL" id="CP015095">
    <property type="protein sequence ID" value="APZ55248.1"/>
    <property type="molecule type" value="Genomic_DNA"/>
</dbReference>
<dbReference type="AlphaFoldDB" id="A0A1P8V0U9"/>
<evidence type="ECO:0000256" key="2">
    <source>
        <dbReference type="ARBA" id="ARBA00022475"/>
    </source>
</evidence>
<keyword evidence="3 6" id="KW-0812">Transmembrane</keyword>
<evidence type="ECO:0000313" key="9">
    <source>
        <dbReference type="Proteomes" id="UP000187059"/>
    </source>
</evidence>